<dbReference type="PROSITE" id="PS01131">
    <property type="entry name" value="RRNA_A_DIMETH"/>
    <property type="match status" value="1"/>
</dbReference>
<dbReference type="PANTHER" id="PTHR11727:SF7">
    <property type="entry name" value="DIMETHYLADENOSINE TRANSFERASE-RELATED"/>
    <property type="match status" value="1"/>
</dbReference>
<proteinExistence type="inferred from homology"/>
<evidence type="ECO:0000256" key="1">
    <source>
        <dbReference type="ARBA" id="ARBA00022490"/>
    </source>
</evidence>
<dbReference type="PANTHER" id="PTHR11727">
    <property type="entry name" value="DIMETHYLADENOSINE TRANSFERASE"/>
    <property type="match status" value="1"/>
</dbReference>
<keyword evidence="1 7" id="KW-0963">Cytoplasm</keyword>
<dbReference type="HAMAP" id="MF_00607">
    <property type="entry name" value="16SrRNA_methyltr_A"/>
    <property type="match status" value="1"/>
</dbReference>
<name>X5HLL3_9RICK</name>
<dbReference type="RefSeq" id="WP_038559243.1">
    <property type="nucleotide sequence ID" value="NZ_CP007481.1"/>
</dbReference>
<feature type="binding site" evidence="7 8">
    <location>
        <position position="62"/>
    </location>
    <ligand>
        <name>S-adenosyl-L-methionine</name>
        <dbReference type="ChEBI" id="CHEBI:59789"/>
    </ligand>
</feature>
<feature type="domain" description="Ribosomal RNA adenine methylase transferase N-terminal" evidence="9">
    <location>
        <begin position="20"/>
        <end position="192"/>
    </location>
</feature>
<keyword evidence="3 7" id="KW-0489">Methyltransferase</keyword>
<evidence type="ECO:0000256" key="5">
    <source>
        <dbReference type="ARBA" id="ARBA00022691"/>
    </source>
</evidence>
<evidence type="ECO:0000256" key="4">
    <source>
        <dbReference type="ARBA" id="ARBA00022679"/>
    </source>
</evidence>
<dbReference type="GO" id="GO:0003723">
    <property type="term" value="F:RNA binding"/>
    <property type="evidence" value="ECO:0007669"/>
    <property type="project" value="UniProtKB-UniRule"/>
</dbReference>
<dbReference type="GO" id="GO:0052908">
    <property type="term" value="F:16S rRNA (adenine(1518)-N(6)/adenine(1519)-N(6))-dimethyltransferase activity"/>
    <property type="evidence" value="ECO:0007669"/>
    <property type="project" value="UniProtKB-EC"/>
</dbReference>
<feature type="binding site" evidence="7 8">
    <location>
        <position position="107"/>
    </location>
    <ligand>
        <name>S-adenosyl-L-methionine</name>
        <dbReference type="ChEBI" id="CHEBI:59789"/>
    </ligand>
</feature>
<feature type="binding site" evidence="7 8">
    <location>
        <position position="13"/>
    </location>
    <ligand>
        <name>S-adenosyl-L-methionine</name>
        <dbReference type="ChEBI" id="CHEBI:59789"/>
    </ligand>
</feature>
<dbReference type="KEGG" id="nhm:NHE_0348"/>
<dbReference type="EMBL" id="CP007481">
    <property type="protein sequence ID" value="AHX11300.1"/>
    <property type="molecule type" value="Genomic_DNA"/>
</dbReference>
<dbReference type="NCBIfam" id="TIGR00755">
    <property type="entry name" value="ksgA"/>
    <property type="match status" value="1"/>
</dbReference>
<dbReference type="InterPro" id="IPR023165">
    <property type="entry name" value="rRNA_Ade_diMease-like_C"/>
</dbReference>
<comment type="catalytic activity">
    <reaction evidence="7">
        <text>adenosine(1518)/adenosine(1519) in 16S rRNA + 4 S-adenosyl-L-methionine = N(6)-dimethyladenosine(1518)/N(6)-dimethyladenosine(1519) in 16S rRNA + 4 S-adenosyl-L-homocysteine + 4 H(+)</text>
        <dbReference type="Rhea" id="RHEA:19609"/>
        <dbReference type="Rhea" id="RHEA-COMP:10232"/>
        <dbReference type="Rhea" id="RHEA-COMP:10233"/>
        <dbReference type="ChEBI" id="CHEBI:15378"/>
        <dbReference type="ChEBI" id="CHEBI:57856"/>
        <dbReference type="ChEBI" id="CHEBI:59789"/>
        <dbReference type="ChEBI" id="CHEBI:74411"/>
        <dbReference type="ChEBI" id="CHEBI:74493"/>
        <dbReference type="EC" id="2.1.1.182"/>
    </reaction>
</comment>
<accession>X5HLL3</accession>
<dbReference type="HOGENOM" id="CLU_041220_0_1_5"/>
<dbReference type="Gene3D" id="1.10.8.100">
    <property type="entry name" value="Ribosomal RNA adenine dimethylase-like, domain 2"/>
    <property type="match status" value="1"/>
</dbReference>
<dbReference type="SMART" id="SM00650">
    <property type="entry name" value="rADc"/>
    <property type="match status" value="1"/>
</dbReference>
<reference evidence="10 11" key="1">
    <citation type="submission" date="2014-03" db="EMBL/GenBank/DDBJ databases">
        <title>Sequencing and Comparison of Genomes and Transcriptome Profiles of Human Ehrlichiosis Agents.</title>
        <authorList>
            <person name="Lin M."/>
            <person name="Daugherty S.C."/>
            <person name="Nagaraj S."/>
            <person name="Cheng Z."/>
            <person name="Xiong Q."/>
            <person name="Lin F.-Y."/>
            <person name="Sengamalay N."/>
            <person name="Ott S."/>
            <person name="Godinez A."/>
            <person name="Tallon L.J."/>
            <person name="Sadzewicz L."/>
            <person name="Fraser C.M."/>
            <person name="Dunning Hotopp J.C."/>
            <person name="Rikihisa Y."/>
        </authorList>
    </citation>
    <scope>NUCLEOTIDE SEQUENCE [LARGE SCALE GENOMIC DNA]</scope>
    <source>
        <strain evidence="10 11">Oregon</strain>
    </source>
</reference>
<dbReference type="InterPro" id="IPR020598">
    <property type="entry name" value="rRNA_Ade_methylase_Trfase_N"/>
</dbReference>
<keyword evidence="6 7" id="KW-0694">RNA-binding</keyword>
<evidence type="ECO:0000256" key="2">
    <source>
        <dbReference type="ARBA" id="ARBA00022552"/>
    </source>
</evidence>
<evidence type="ECO:0000256" key="7">
    <source>
        <dbReference type="HAMAP-Rule" id="MF_00607"/>
    </source>
</evidence>
<comment type="similarity">
    <text evidence="7">Belongs to the class I-like SAM-binding methyltransferase superfamily. rRNA adenine N(6)-methyltransferase family. RsmA subfamily.</text>
</comment>
<evidence type="ECO:0000313" key="11">
    <source>
        <dbReference type="Proteomes" id="UP000023755"/>
    </source>
</evidence>
<evidence type="ECO:0000256" key="6">
    <source>
        <dbReference type="ARBA" id="ARBA00022884"/>
    </source>
</evidence>
<dbReference type="STRING" id="1286528.NHE_0348"/>
<protein>
    <recommendedName>
        <fullName evidence="7">Ribosomal RNA small subunit methyltransferase A</fullName>
        <ecNumber evidence="7">2.1.1.182</ecNumber>
    </recommendedName>
    <alternativeName>
        <fullName evidence="7">16S rRNA (adenine(1518)-N(6)/adenine(1519)-N(6))-dimethyltransferase</fullName>
    </alternativeName>
    <alternativeName>
        <fullName evidence="7">16S rRNA dimethyladenosine transferase</fullName>
    </alternativeName>
    <alternativeName>
        <fullName evidence="7">16S rRNA dimethylase</fullName>
    </alternativeName>
    <alternativeName>
        <fullName evidence="7">S-adenosylmethionine-6-N', N'-adenosyl(rRNA) dimethyltransferase</fullName>
    </alternativeName>
</protein>
<comment type="subcellular location">
    <subcellularLocation>
        <location evidence="7">Cytoplasm</location>
    </subcellularLocation>
</comment>
<feature type="binding site" evidence="7 8">
    <location>
        <position position="40"/>
    </location>
    <ligand>
        <name>S-adenosyl-L-methionine</name>
        <dbReference type="ChEBI" id="CHEBI:59789"/>
    </ligand>
</feature>
<dbReference type="Proteomes" id="UP000023755">
    <property type="component" value="Chromosome"/>
</dbReference>
<comment type="function">
    <text evidence="7">Specifically dimethylates two adjacent adenosines (A1518 and A1519) in the loop of a conserved hairpin near the 3'-end of 16S rRNA in the 30S particle. May play a critical role in biogenesis of 30S subunits.</text>
</comment>
<dbReference type="InterPro" id="IPR011530">
    <property type="entry name" value="rRNA_adenine_dimethylase"/>
</dbReference>
<evidence type="ECO:0000256" key="8">
    <source>
        <dbReference type="PROSITE-ProRule" id="PRU01026"/>
    </source>
</evidence>
<dbReference type="Gene3D" id="3.40.50.150">
    <property type="entry name" value="Vaccinia Virus protein VP39"/>
    <property type="match status" value="1"/>
</dbReference>
<dbReference type="PROSITE" id="PS51689">
    <property type="entry name" value="SAM_RNA_A_N6_MT"/>
    <property type="match status" value="1"/>
</dbReference>
<evidence type="ECO:0000256" key="3">
    <source>
        <dbReference type="ARBA" id="ARBA00022603"/>
    </source>
</evidence>
<evidence type="ECO:0000259" key="9">
    <source>
        <dbReference type="SMART" id="SM00650"/>
    </source>
</evidence>
<feature type="binding site" evidence="7 8">
    <location>
        <position position="15"/>
    </location>
    <ligand>
        <name>S-adenosyl-L-methionine</name>
        <dbReference type="ChEBI" id="CHEBI:59789"/>
    </ligand>
</feature>
<keyword evidence="2 7" id="KW-0698">rRNA processing</keyword>
<dbReference type="AlphaFoldDB" id="X5HLL3"/>
<keyword evidence="4 7" id="KW-0808">Transferase</keyword>
<organism evidence="10 11">
    <name type="scientific">Neorickettsia helminthoeca str. Oregon</name>
    <dbReference type="NCBI Taxonomy" id="1286528"/>
    <lineage>
        <taxon>Bacteria</taxon>
        <taxon>Pseudomonadati</taxon>
        <taxon>Pseudomonadota</taxon>
        <taxon>Alphaproteobacteria</taxon>
        <taxon>Rickettsiales</taxon>
        <taxon>Anaplasmataceae</taxon>
        <taxon>Neorickettsia</taxon>
    </lineage>
</organism>
<dbReference type="GO" id="GO:0005737">
    <property type="term" value="C:cytoplasm"/>
    <property type="evidence" value="ECO:0007669"/>
    <property type="project" value="UniProtKB-SubCell"/>
</dbReference>
<keyword evidence="5 7" id="KW-0949">S-adenosyl-L-methionine</keyword>
<dbReference type="CDD" id="cd02440">
    <property type="entry name" value="AdoMet_MTases"/>
    <property type="match status" value="1"/>
</dbReference>
<evidence type="ECO:0000313" key="10">
    <source>
        <dbReference type="EMBL" id="AHX11300.1"/>
    </source>
</evidence>
<dbReference type="Pfam" id="PF00398">
    <property type="entry name" value="RrnaAD"/>
    <property type="match status" value="1"/>
</dbReference>
<sequence length="265" mass="30209">MGKIYYNKSLGQHFIYDRVVLGKIIGAATQTKGKHIVEIGPGIGTLTKEILATDPSLLTSIEKDQRFEKEHLSLERQYENYQFIIGDALSIPLERVYKGEKVIIIANLPYNIATRLLLNWLEESNLIQEMILMFQKEVADRICAEPRNKNYGALSVLIQIRCKLEPQFILQPEVFTPPPKILSSVLKITPLEIPKWQYKKIRLDTILRHGFAHRRKTMNTTLQGIFGGQKQLHVALESIGANPSMRIEELTPGQICALSLYDQTI</sequence>
<gene>
    <name evidence="7" type="primary">rsmA</name>
    <name evidence="7" type="synonym">ksgA</name>
    <name evidence="10" type="ORF">NHE_0348</name>
</gene>
<dbReference type="EC" id="2.1.1.182" evidence="7"/>
<feature type="binding site" evidence="7 8">
    <location>
        <position position="87"/>
    </location>
    <ligand>
        <name>S-adenosyl-L-methionine</name>
        <dbReference type="ChEBI" id="CHEBI:59789"/>
    </ligand>
</feature>
<dbReference type="InterPro" id="IPR001737">
    <property type="entry name" value="KsgA/Erm"/>
</dbReference>
<keyword evidence="11" id="KW-1185">Reference proteome</keyword>
<dbReference type="InterPro" id="IPR029063">
    <property type="entry name" value="SAM-dependent_MTases_sf"/>
</dbReference>
<dbReference type="SUPFAM" id="SSF53335">
    <property type="entry name" value="S-adenosyl-L-methionine-dependent methyltransferases"/>
    <property type="match status" value="1"/>
</dbReference>
<dbReference type="InterPro" id="IPR020596">
    <property type="entry name" value="rRNA_Ade_Mease_Trfase_CS"/>
</dbReference>